<feature type="binding site" evidence="9">
    <location>
        <position position="89"/>
    </location>
    <ligand>
        <name>Mg(2+)</name>
        <dbReference type="ChEBI" id="CHEBI:18420"/>
    </ligand>
</feature>
<keyword evidence="3" id="KW-0597">Phosphoprotein</keyword>
<evidence type="ECO:0000256" key="7">
    <source>
        <dbReference type="ARBA" id="ARBA00022842"/>
    </source>
</evidence>
<evidence type="ECO:0000256" key="4">
    <source>
        <dbReference type="ARBA" id="ARBA00022723"/>
    </source>
</evidence>
<dbReference type="PRINTS" id="PR00113">
    <property type="entry name" value="ALKPHPHTASE"/>
</dbReference>
<dbReference type="SMART" id="SM00098">
    <property type="entry name" value="alkPPc"/>
    <property type="match status" value="1"/>
</dbReference>
<comment type="similarity">
    <text evidence="1 10">Belongs to the alkaline phosphatase family.</text>
</comment>
<keyword evidence="7 9" id="KW-0460">Magnesium</keyword>
<dbReference type="Gene3D" id="1.10.60.40">
    <property type="match status" value="1"/>
</dbReference>
<dbReference type="CDD" id="cd16012">
    <property type="entry name" value="ALP"/>
    <property type="match status" value="1"/>
</dbReference>
<gene>
    <name evidence="13" type="ORF">B9Z19DRAFT_988551</name>
</gene>
<accession>A0A2T6ZN83</accession>
<comment type="catalytic activity">
    <reaction evidence="11">
        <text>a phosphate monoester + H2O = an alcohol + phosphate</text>
        <dbReference type="Rhea" id="RHEA:15017"/>
        <dbReference type="ChEBI" id="CHEBI:15377"/>
        <dbReference type="ChEBI" id="CHEBI:30879"/>
        <dbReference type="ChEBI" id="CHEBI:43474"/>
        <dbReference type="ChEBI" id="CHEBI:67140"/>
        <dbReference type="EC" id="3.1.3.1"/>
    </reaction>
</comment>
<dbReference type="GO" id="GO:0004035">
    <property type="term" value="F:alkaline phosphatase activity"/>
    <property type="evidence" value="ECO:0007669"/>
    <property type="project" value="UniProtKB-EC"/>
</dbReference>
<keyword evidence="6 9" id="KW-0862">Zinc</keyword>
<dbReference type="EC" id="3.1.3.1" evidence="2 11"/>
<evidence type="ECO:0000313" key="14">
    <source>
        <dbReference type="Proteomes" id="UP000244722"/>
    </source>
</evidence>
<evidence type="ECO:0000256" key="5">
    <source>
        <dbReference type="ARBA" id="ARBA00022801"/>
    </source>
</evidence>
<feature type="binding site" evidence="9">
    <location>
        <position position="226"/>
    </location>
    <ligand>
        <name>Mg(2+)</name>
        <dbReference type="ChEBI" id="CHEBI:18420"/>
    </ligand>
</feature>
<keyword evidence="14" id="KW-1185">Reference proteome</keyword>
<feature type="binding site" evidence="9">
    <location>
        <position position="91"/>
    </location>
    <ligand>
        <name>Mg(2+)</name>
        <dbReference type="ChEBI" id="CHEBI:18420"/>
    </ligand>
</feature>
<comment type="caution">
    <text evidence="13">The sequence shown here is derived from an EMBL/GenBank/DDBJ whole genome shotgun (WGS) entry which is preliminary data.</text>
</comment>
<feature type="binding site" evidence="9">
    <location>
        <position position="378"/>
    </location>
    <ligand>
        <name>Zn(2+)</name>
        <dbReference type="ChEBI" id="CHEBI:29105"/>
        <label>2</label>
    </ligand>
</feature>
<organism evidence="13 14">
    <name type="scientific">Tuber borchii</name>
    <name type="common">White truffle</name>
    <dbReference type="NCBI Taxonomy" id="42251"/>
    <lineage>
        <taxon>Eukaryota</taxon>
        <taxon>Fungi</taxon>
        <taxon>Dikarya</taxon>
        <taxon>Ascomycota</taxon>
        <taxon>Pezizomycotina</taxon>
        <taxon>Pezizomycetes</taxon>
        <taxon>Pezizales</taxon>
        <taxon>Tuberaceae</taxon>
        <taxon>Tuber</taxon>
    </lineage>
</organism>
<dbReference type="InterPro" id="IPR018299">
    <property type="entry name" value="Alkaline_phosphatase_AS"/>
</dbReference>
<proteinExistence type="inferred from homology"/>
<protein>
    <recommendedName>
        <fullName evidence="2 11">Alkaline phosphatase</fullName>
        <ecNumber evidence="2 11">3.1.3.1</ecNumber>
    </recommendedName>
</protein>
<feature type="compositionally biased region" description="Basic and acidic residues" evidence="12">
    <location>
        <begin position="442"/>
        <end position="454"/>
    </location>
</feature>
<dbReference type="Pfam" id="PF00245">
    <property type="entry name" value="Alk_phosphatase"/>
    <property type="match status" value="1"/>
</dbReference>
<dbReference type="AlphaFoldDB" id="A0A2T6ZN83"/>
<evidence type="ECO:0000256" key="12">
    <source>
        <dbReference type="SAM" id="MobiDB-lite"/>
    </source>
</evidence>
<feature type="binding site" evidence="9">
    <location>
        <position position="231"/>
    </location>
    <ligand>
        <name>Zn(2+)</name>
        <dbReference type="ChEBI" id="CHEBI:29105"/>
        <label>2</label>
    </ligand>
</feature>
<dbReference type="InterPro" id="IPR001952">
    <property type="entry name" value="Alkaline_phosphatase"/>
</dbReference>
<dbReference type="SUPFAM" id="SSF53649">
    <property type="entry name" value="Alkaline phosphatase-like"/>
    <property type="match status" value="1"/>
</dbReference>
<evidence type="ECO:0000313" key="13">
    <source>
        <dbReference type="EMBL" id="PUU76943.1"/>
    </source>
</evidence>
<dbReference type="InterPro" id="IPR017850">
    <property type="entry name" value="Alkaline_phosphatase_core_sf"/>
</dbReference>
<keyword evidence="4 9" id="KW-0479">Metal-binding</keyword>
<dbReference type="Proteomes" id="UP000244722">
    <property type="component" value="Unassembled WGS sequence"/>
</dbReference>
<evidence type="ECO:0000256" key="11">
    <source>
        <dbReference type="RuleBase" id="RU003947"/>
    </source>
</evidence>
<evidence type="ECO:0000256" key="3">
    <source>
        <dbReference type="ARBA" id="ARBA00022553"/>
    </source>
</evidence>
<evidence type="ECO:0000256" key="6">
    <source>
        <dbReference type="ARBA" id="ARBA00022833"/>
    </source>
</evidence>
<name>A0A2T6ZN83_TUBBO</name>
<evidence type="ECO:0000256" key="9">
    <source>
        <dbReference type="PIRSR" id="PIRSR601952-2"/>
    </source>
</evidence>
<dbReference type="PANTHER" id="PTHR11596:SF5">
    <property type="entry name" value="ALKALINE PHOSPHATASE"/>
    <property type="match status" value="1"/>
</dbReference>
<dbReference type="OrthoDB" id="7392499at2759"/>
<sequence length="454" mass="50264">MARDWIHWGDNSTEGLPIDEMMIGQIRTRSSDSYVTDSSSSATAYSCGIKTYNGGVAVNDDQEPCGTVLEAAKLKGFMTGLIVTSRITHATPASYIAHIYDRDKEANIALQEIGYAHPLGRTVDILMGGGKCFFTPQGTASSCRKDNIDALAIARTLGYTVFEDRATFDKSLKLPYLGLFTQDHMSFEIDRDPKKEPSLTEMAIKGLNDLYKATKESKEGFFVMVEASRIDHAGHGNDPTAHLHDILEYNRAMNAMRKWIDEHDDSPTVLISTADHECGGLTLGYELDGAPEYWFAPQYFAGSKNSTEKLARAWRDATTTDLARYVRENIFKPYGVMSPTNDEVSRAIGLKNSTSGFGVFLGQVLSERLGVHWASLGHSAVDVTLYGYGVNHEDFAGQHDNTEVAEFVAKQLDLKLDPITEKLRKNTSWIKDNVKPQPGEAPKLKGRDVAMHHH</sequence>
<evidence type="ECO:0000256" key="2">
    <source>
        <dbReference type="ARBA" id="ARBA00012647"/>
    </source>
</evidence>
<comment type="cofactor">
    <cofactor evidence="9">
        <name>Zn(2+)</name>
        <dbReference type="ChEBI" id="CHEBI:29105"/>
    </cofactor>
    <text evidence="9">Binds 2 Zn(2+) ions.</text>
</comment>
<dbReference type="PROSITE" id="PS00123">
    <property type="entry name" value="ALKALINE_PHOSPHATASE"/>
    <property type="match status" value="1"/>
</dbReference>
<feature type="binding site" evidence="9">
    <location>
        <position position="235"/>
    </location>
    <ligand>
        <name>Zn(2+)</name>
        <dbReference type="ChEBI" id="CHEBI:29105"/>
        <label>2</label>
    </ligand>
</feature>
<dbReference type="STRING" id="42251.A0A2T6ZN83"/>
<evidence type="ECO:0000256" key="8">
    <source>
        <dbReference type="PIRSR" id="PIRSR601952-1"/>
    </source>
</evidence>
<reference evidence="13 14" key="1">
    <citation type="submission" date="2017-04" db="EMBL/GenBank/DDBJ databases">
        <title>Draft genome sequence of Tuber borchii Vittad., a whitish edible truffle.</title>
        <authorList>
            <consortium name="DOE Joint Genome Institute"/>
            <person name="Murat C."/>
            <person name="Kuo A."/>
            <person name="Barry K.W."/>
            <person name="Clum A."/>
            <person name="Dockter R.B."/>
            <person name="Fauchery L."/>
            <person name="Iotti M."/>
            <person name="Kohler A."/>
            <person name="Labutti K."/>
            <person name="Lindquist E.A."/>
            <person name="Lipzen A."/>
            <person name="Ohm R.A."/>
            <person name="Wang M."/>
            <person name="Grigoriev I.V."/>
            <person name="Zambonelli A."/>
            <person name="Martin F.M."/>
        </authorList>
    </citation>
    <scope>NUCLEOTIDE SEQUENCE [LARGE SCALE GENOMIC DNA]</scope>
    <source>
        <strain evidence="13 14">Tbo3840</strain>
    </source>
</reference>
<feature type="binding site" evidence="9">
    <location>
        <position position="275"/>
    </location>
    <ligand>
        <name>Zn(2+)</name>
        <dbReference type="ChEBI" id="CHEBI:29105"/>
        <label>2</label>
    </ligand>
</feature>
<feature type="active site" description="Phosphoserine intermediate" evidence="8">
    <location>
        <position position="38"/>
    </location>
</feature>
<evidence type="ECO:0000256" key="10">
    <source>
        <dbReference type="RuleBase" id="RU003946"/>
    </source>
</evidence>
<keyword evidence="5 11" id="KW-0378">Hydrolase</keyword>
<dbReference type="EMBL" id="NESQ01000168">
    <property type="protein sequence ID" value="PUU76943.1"/>
    <property type="molecule type" value="Genomic_DNA"/>
</dbReference>
<feature type="binding site" evidence="9">
    <location>
        <position position="276"/>
    </location>
    <ligand>
        <name>Zn(2+)</name>
        <dbReference type="ChEBI" id="CHEBI:29105"/>
        <label>2</label>
    </ligand>
</feature>
<feature type="region of interest" description="Disordered" evidence="12">
    <location>
        <begin position="431"/>
        <end position="454"/>
    </location>
</feature>
<evidence type="ECO:0000256" key="1">
    <source>
        <dbReference type="ARBA" id="ARBA00005984"/>
    </source>
</evidence>
<dbReference type="Gene3D" id="3.40.720.10">
    <property type="entry name" value="Alkaline Phosphatase, subunit A"/>
    <property type="match status" value="1"/>
</dbReference>
<dbReference type="GO" id="GO:0046872">
    <property type="term" value="F:metal ion binding"/>
    <property type="evidence" value="ECO:0007669"/>
    <property type="project" value="UniProtKB-KW"/>
</dbReference>
<dbReference type="GO" id="GO:0000329">
    <property type="term" value="C:fungal-type vacuole membrane"/>
    <property type="evidence" value="ECO:0007669"/>
    <property type="project" value="TreeGrafter"/>
</dbReference>
<dbReference type="PANTHER" id="PTHR11596">
    <property type="entry name" value="ALKALINE PHOSPHATASE"/>
    <property type="match status" value="1"/>
</dbReference>
<comment type="cofactor">
    <cofactor evidence="9">
        <name>Mg(2+)</name>
        <dbReference type="ChEBI" id="CHEBI:18420"/>
    </cofactor>
    <text evidence="9">Binds 1 Mg(2+) ion.</text>
</comment>